<name>A0A3B0U4Q7_9ZZZZ</name>
<evidence type="ECO:0000313" key="2">
    <source>
        <dbReference type="EMBL" id="VAW21482.1"/>
    </source>
</evidence>
<protein>
    <recommendedName>
        <fullName evidence="1">SPOR domain-containing protein</fullName>
    </recommendedName>
</protein>
<accession>A0A3B0U4Q7</accession>
<gene>
    <name evidence="2" type="ORF">MNBD_BACTEROID01-612</name>
</gene>
<evidence type="ECO:0000259" key="1">
    <source>
        <dbReference type="Pfam" id="PF05036"/>
    </source>
</evidence>
<proteinExistence type="predicted"/>
<organism evidence="2">
    <name type="scientific">hydrothermal vent metagenome</name>
    <dbReference type="NCBI Taxonomy" id="652676"/>
    <lineage>
        <taxon>unclassified sequences</taxon>
        <taxon>metagenomes</taxon>
        <taxon>ecological metagenomes</taxon>
    </lineage>
</organism>
<dbReference type="InterPro" id="IPR007730">
    <property type="entry name" value="SPOR-like_dom"/>
</dbReference>
<reference evidence="2" key="1">
    <citation type="submission" date="2018-06" db="EMBL/GenBank/DDBJ databases">
        <authorList>
            <person name="Zhirakovskaya E."/>
        </authorList>
    </citation>
    <scope>NUCLEOTIDE SEQUENCE</scope>
</reference>
<dbReference type="GO" id="GO:0042834">
    <property type="term" value="F:peptidoglycan binding"/>
    <property type="evidence" value="ECO:0007669"/>
    <property type="project" value="InterPro"/>
</dbReference>
<feature type="domain" description="SPOR" evidence="1">
    <location>
        <begin position="107"/>
        <end position="154"/>
    </location>
</feature>
<dbReference type="Pfam" id="PF05036">
    <property type="entry name" value="SPOR"/>
    <property type="match status" value="1"/>
</dbReference>
<dbReference type="AlphaFoldDB" id="A0A3B0U4Q7"/>
<dbReference type="EMBL" id="UOEP01000146">
    <property type="protein sequence ID" value="VAW21482.1"/>
    <property type="molecule type" value="Genomic_DNA"/>
</dbReference>
<sequence length="167" mass="19353">MIILNYICNLNHLLMMKKVLAFCLALLASHILPAQQSFTGKEEESKDLPEIIKNLNIKQDPRLTNMLKWHIENNLKKNGADGFRVEIFTSSDSDALEKSLQVKKEFLVMYPETDVHIKYNAPDFKVRVGDFRTRNEALRLQKLLGSKYPNSFIVEDIIRFPKLMGKE</sequence>